<organism evidence="1 2">
    <name type="scientific">Lentinula lateritia</name>
    <dbReference type="NCBI Taxonomy" id="40482"/>
    <lineage>
        <taxon>Eukaryota</taxon>
        <taxon>Fungi</taxon>
        <taxon>Dikarya</taxon>
        <taxon>Basidiomycota</taxon>
        <taxon>Agaricomycotina</taxon>
        <taxon>Agaricomycetes</taxon>
        <taxon>Agaricomycetidae</taxon>
        <taxon>Agaricales</taxon>
        <taxon>Marasmiineae</taxon>
        <taxon>Omphalotaceae</taxon>
        <taxon>Lentinula</taxon>
    </lineage>
</organism>
<comment type="caution">
    <text evidence="1">The sequence shown here is derived from an EMBL/GenBank/DDBJ whole genome shotgun (WGS) entry which is preliminary data.</text>
</comment>
<accession>A0ABQ8VDC4</accession>
<evidence type="ECO:0008006" key="3">
    <source>
        <dbReference type="Google" id="ProtNLM"/>
    </source>
</evidence>
<dbReference type="Proteomes" id="UP001150217">
    <property type="component" value="Unassembled WGS sequence"/>
</dbReference>
<reference evidence="1" key="1">
    <citation type="submission" date="2022-08" db="EMBL/GenBank/DDBJ databases">
        <title>A Global Phylogenomic Analysis of the Shiitake Genus Lentinula.</title>
        <authorList>
            <consortium name="DOE Joint Genome Institute"/>
            <person name="Sierra-Patev S."/>
            <person name="Min B."/>
            <person name="Naranjo-Ortiz M."/>
            <person name="Looney B."/>
            <person name="Konkel Z."/>
            <person name="Slot J.C."/>
            <person name="Sakamoto Y."/>
            <person name="Steenwyk J.L."/>
            <person name="Rokas A."/>
            <person name="Carro J."/>
            <person name="Camarero S."/>
            <person name="Ferreira P."/>
            <person name="Molpeceres G."/>
            <person name="Ruiz-Duenas F.J."/>
            <person name="Serrano A."/>
            <person name="Henrissat B."/>
            <person name="Drula E."/>
            <person name="Hughes K.W."/>
            <person name="Mata J.L."/>
            <person name="Ishikawa N.K."/>
            <person name="Vargas-Isla R."/>
            <person name="Ushijima S."/>
            <person name="Smith C.A."/>
            <person name="Ahrendt S."/>
            <person name="Andreopoulos W."/>
            <person name="He G."/>
            <person name="Labutti K."/>
            <person name="Lipzen A."/>
            <person name="Ng V."/>
            <person name="Riley R."/>
            <person name="Sandor L."/>
            <person name="Barry K."/>
            <person name="Martinez A.T."/>
            <person name="Xiao Y."/>
            <person name="Gibbons J.G."/>
            <person name="Terashima K."/>
            <person name="Grigoriev I.V."/>
            <person name="Hibbett D.S."/>
        </authorList>
    </citation>
    <scope>NUCLEOTIDE SEQUENCE</scope>
    <source>
        <strain evidence="1">RHP3577 ss4</strain>
    </source>
</reference>
<protein>
    <recommendedName>
        <fullName evidence="3">Integrase catalytic domain-containing protein</fullName>
    </recommendedName>
</protein>
<evidence type="ECO:0000313" key="1">
    <source>
        <dbReference type="EMBL" id="KAJ4489134.1"/>
    </source>
</evidence>
<dbReference type="PANTHER" id="PTHR46177:SF1">
    <property type="entry name" value="INTEGRASE CATALYTIC DOMAIN-CONTAINING PROTEIN"/>
    <property type="match status" value="1"/>
</dbReference>
<evidence type="ECO:0000313" key="2">
    <source>
        <dbReference type="Proteomes" id="UP001150217"/>
    </source>
</evidence>
<dbReference type="PANTHER" id="PTHR46177">
    <property type="entry name" value="INTEGRASE CATALYTIC DOMAIN-CONTAINING PROTEIN"/>
    <property type="match status" value="1"/>
</dbReference>
<sequence length="336" mass="38392">MSVTVCMSVVSSMFTSMPDLDKRQLVFDEMAKDPNSKRGPQTIKECLSMEHGVHLTREFIEDTMREEDPEGFRLCDPTSEKIPRTVLVCIGPHQEWSGDGHDKLAAIGFPIWGVRDVWSGKWLGLWVVPNNRLKDTIGYLYLKLVHEYGGVPIQMTTDCGSELVTVYGFANALREELASNLPIDILPVHKFLQSIHNITIERGWLRLCLDWGENVKIYWDVGAGIYNPSDPQHNLKDRFNNHRVRKDKRKYLPSGVSPNVAFSLYHNYNGDLPEQAFCARASQDYGLQQVDRNVISKLMEDIGGEELIRFVLVDLDLPKLSMDNIWNVFQAMLPHM</sequence>
<proteinExistence type="predicted"/>
<gene>
    <name evidence="1" type="ORF">C8R41DRAFT_954930</name>
</gene>
<dbReference type="EMBL" id="JANVFT010000045">
    <property type="protein sequence ID" value="KAJ4489134.1"/>
    <property type="molecule type" value="Genomic_DNA"/>
</dbReference>
<name>A0ABQ8VDC4_9AGAR</name>
<keyword evidence="2" id="KW-1185">Reference proteome</keyword>